<reference evidence="1 2" key="1">
    <citation type="submission" date="2021-02" db="EMBL/GenBank/DDBJ databases">
        <title>Genome assembly of Pseudopithomyces chartarum.</title>
        <authorList>
            <person name="Jauregui R."/>
            <person name="Singh J."/>
            <person name="Voisey C."/>
        </authorList>
    </citation>
    <scope>NUCLEOTIDE SEQUENCE [LARGE SCALE GENOMIC DNA]</scope>
    <source>
        <strain evidence="1 2">AGR01</strain>
    </source>
</reference>
<dbReference type="Proteomes" id="UP001280581">
    <property type="component" value="Unassembled WGS sequence"/>
</dbReference>
<name>A0AAN6M557_9PLEO</name>
<sequence>MLYQNFYPKWESYYRSQLSVNCSSELNLYHTLPSNSPAHNAACIDTALCMMDRTVKNVESQTASTGVLLGLLASILSILGSSPVELGLLTTSRPLLSLLLALAAPVINPLRLFEYVDPKTESFSLARSNRAVCAGDRRRGKRHDGIVRSV</sequence>
<protein>
    <submittedName>
        <fullName evidence="1">Uncharacterized protein</fullName>
    </submittedName>
</protein>
<organism evidence="1 2">
    <name type="scientific">Pseudopithomyces chartarum</name>
    <dbReference type="NCBI Taxonomy" id="1892770"/>
    <lineage>
        <taxon>Eukaryota</taxon>
        <taxon>Fungi</taxon>
        <taxon>Dikarya</taxon>
        <taxon>Ascomycota</taxon>
        <taxon>Pezizomycotina</taxon>
        <taxon>Dothideomycetes</taxon>
        <taxon>Pleosporomycetidae</taxon>
        <taxon>Pleosporales</taxon>
        <taxon>Massarineae</taxon>
        <taxon>Didymosphaeriaceae</taxon>
        <taxon>Pseudopithomyces</taxon>
    </lineage>
</organism>
<dbReference type="AlphaFoldDB" id="A0AAN6M557"/>
<proteinExistence type="predicted"/>
<dbReference type="EMBL" id="WVTA01000003">
    <property type="protein sequence ID" value="KAK3214799.1"/>
    <property type="molecule type" value="Genomic_DNA"/>
</dbReference>
<gene>
    <name evidence="1" type="ORF">GRF29_19g1299080</name>
</gene>
<evidence type="ECO:0000313" key="1">
    <source>
        <dbReference type="EMBL" id="KAK3214799.1"/>
    </source>
</evidence>
<keyword evidence="2" id="KW-1185">Reference proteome</keyword>
<comment type="caution">
    <text evidence="1">The sequence shown here is derived from an EMBL/GenBank/DDBJ whole genome shotgun (WGS) entry which is preliminary data.</text>
</comment>
<evidence type="ECO:0000313" key="2">
    <source>
        <dbReference type="Proteomes" id="UP001280581"/>
    </source>
</evidence>
<accession>A0AAN6M557</accession>